<reference evidence="1" key="1">
    <citation type="submission" date="2018-06" db="EMBL/GenBank/DDBJ databases">
        <authorList>
            <person name="Zhirakovskaya E."/>
        </authorList>
    </citation>
    <scope>NUCLEOTIDE SEQUENCE</scope>
</reference>
<accession>A0A3B0Z6R5</accession>
<name>A0A3B0Z6R5_9ZZZZ</name>
<evidence type="ECO:0000313" key="1">
    <source>
        <dbReference type="EMBL" id="VAW77064.1"/>
    </source>
</evidence>
<dbReference type="AlphaFoldDB" id="A0A3B0Z6R5"/>
<organism evidence="1">
    <name type="scientific">hydrothermal vent metagenome</name>
    <dbReference type="NCBI Taxonomy" id="652676"/>
    <lineage>
        <taxon>unclassified sequences</taxon>
        <taxon>metagenomes</taxon>
        <taxon>ecological metagenomes</taxon>
    </lineage>
</organism>
<dbReference type="EMBL" id="UOFL01000117">
    <property type="protein sequence ID" value="VAW77064.1"/>
    <property type="molecule type" value="Genomic_DNA"/>
</dbReference>
<proteinExistence type="predicted"/>
<gene>
    <name evidence="1" type="ORF">MNBD_GAMMA12-2475</name>
</gene>
<sequence length="201" mass="22551">MKQTKYITRYLYLYTEALSSTKLTNALVKSYEKFQNIASLITLVKGKRQHAIKYTSTKVDNILANSAITDTQKDMLMSSFFSTDDIVWINFAITKALSLNNIKLLNRILASLDYQMYSGRHLSRNLKHKKIILTRLIDIYSNQAMSTRARLASEQGAMAARGIPASRCTCTSCTSHAMPNKPITIKAATPTKSALAMIESR</sequence>
<protein>
    <submittedName>
        <fullName evidence="1">Uncharacterized protein</fullName>
    </submittedName>
</protein>